<keyword evidence="4" id="KW-1185">Reference proteome</keyword>
<reference evidence="2" key="3">
    <citation type="submission" date="2018-07" db="EMBL/GenBank/DDBJ databases">
        <title>WGS assembly of Glycine max.</title>
        <authorList>
            <person name="Schmutz J."/>
            <person name="Cannon S."/>
            <person name="Schlueter J."/>
            <person name="Ma J."/>
            <person name="Mitros T."/>
            <person name="Nelson W."/>
            <person name="Hyten D."/>
            <person name="Song Q."/>
            <person name="Thelen J."/>
            <person name="Cheng J."/>
            <person name="Xu D."/>
            <person name="Hellsten U."/>
            <person name="May G."/>
            <person name="Yu Y."/>
            <person name="Sakurai T."/>
            <person name="Umezawa T."/>
            <person name="Bhattacharyya M."/>
            <person name="Sandhu D."/>
            <person name="Valliyodan B."/>
            <person name="Lindquist E."/>
            <person name="Peto M."/>
            <person name="Grant D."/>
            <person name="Shu S."/>
            <person name="Goodstein D."/>
            <person name="Barry K."/>
            <person name="Futrell-Griggs M."/>
            <person name="Abernathy B."/>
            <person name="Du J."/>
            <person name="Tian Z."/>
            <person name="Zhu L."/>
            <person name="Gill N."/>
            <person name="Joshi T."/>
            <person name="Libault M."/>
            <person name="Sethuraman A."/>
            <person name="Zhang X."/>
            <person name="Shinozaki K."/>
            <person name="Nguyen H."/>
            <person name="Wing R."/>
            <person name="Cregan P."/>
            <person name="Specht J."/>
            <person name="Grimwood J."/>
            <person name="Rokhsar D."/>
            <person name="Stacey G."/>
            <person name="Shoemaker R."/>
            <person name="Jackson S."/>
        </authorList>
    </citation>
    <scope>NUCLEOTIDE SEQUENCE</scope>
    <source>
        <tissue evidence="2">Callus</tissue>
    </source>
</reference>
<reference evidence="2 3" key="1">
    <citation type="journal article" date="2010" name="Nature">
        <title>Genome sequence of the palaeopolyploid soybean.</title>
        <authorList>
            <person name="Schmutz J."/>
            <person name="Cannon S.B."/>
            <person name="Schlueter J."/>
            <person name="Ma J."/>
            <person name="Mitros T."/>
            <person name="Nelson W."/>
            <person name="Hyten D.L."/>
            <person name="Song Q."/>
            <person name="Thelen J.J."/>
            <person name="Cheng J."/>
            <person name="Xu D."/>
            <person name="Hellsten U."/>
            <person name="May G.D."/>
            <person name="Yu Y."/>
            <person name="Sakurai T."/>
            <person name="Umezawa T."/>
            <person name="Bhattacharyya M.K."/>
            <person name="Sandhu D."/>
            <person name="Valliyodan B."/>
            <person name="Lindquist E."/>
            <person name="Peto M."/>
            <person name="Grant D."/>
            <person name="Shu S."/>
            <person name="Goodstein D."/>
            <person name="Barry K."/>
            <person name="Futrell-Griggs M."/>
            <person name="Abernathy B."/>
            <person name="Du J."/>
            <person name="Tian Z."/>
            <person name="Zhu L."/>
            <person name="Gill N."/>
            <person name="Joshi T."/>
            <person name="Libault M."/>
            <person name="Sethuraman A."/>
            <person name="Zhang X.-C."/>
            <person name="Shinozaki K."/>
            <person name="Nguyen H.T."/>
            <person name="Wing R.A."/>
            <person name="Cregan P."/>
            <person name="Specht J."/>
            <person name="Grimwood J."/>
            <person name="Rokhsar D."/>
            <person name="Stacey G."/>
            <person name="Shoemaker R.C."/>
            <person name="Jackson S.A."/>
        </authorList>
    </citation>
    <scope>NUCLEOTIDE SEQUENCE</scope>
    <source>
        <strain evidence="3">cv. Williams 82</strain>
        <tissue evidence="2">Callus</tissue>
    </source>
</reference>
<reference evidence="3" key="2">
    <citation type="submission" date="2018-02" db="UniProtKB">
        <authorList>
            <consortium name="EnsemblPlants"/>
        </authorList>
    </citation>
    <scope>IDENTIFICATION</scope>
    <source>
        <strain evidence="3">Williams 82</strain>
    </source>
</reference>
<dbReference type="Gramene" id="KRH07830">
    <property type="protein sequence ID" value="KRH07830"/>
    <property type="gene ID" value="GLYMA_16G113800"/>
</dbReference>
<proteinExistence type="predicted"/>
<organism evidence="2">
    <name type="scientific">Glycine max</name>
    <name type="common">Soybean</name>
    <name type="synonym">Glycine hispida</name>
    <dbReference type="NCBI Taxonomy" id="3847"/>
    <lineage>
        <taxon>Eukaryota</taxon>
        <taxon>Viridiplantae</taxon>
        <taxon>Streptophyta</taxon>
        <taxon>Embryophyta</taxon>
        <taxon>Tracheophyta</taxon>
        <taxon>Spermatophyta</taxon>
        <taxon>Magnoliopsida</taxon>
        <taxon>eudicotyledons</taxon>
        <taxon>Gunneridae</taxon>
        <taxon>Pentapetalae</taxon>
        <taxon>rosids</taxon>
        <taxon>fabids</taxon>
        <taxon>Fabales</taxon>
        <taxon>Fabaceae</taxon>
        <taxon>Papilionoideae</taxon>
        <taxon>50 kb inversion clade</taxon>
        <taxon>NPAAA clade</taxon>
        <taxon>indigoferoid/millettioid clade</taxon>
        <taxon>Phaseoleae</taxon>
        <taxon>Glycine</taxon>
        <taxon>Glycine subgen. Soja</taxon>
    </lineage>
</organism>
<accession>K7MGN8</accession>
<feature type="transmembrane region" description="Helical" evidence="1">
    <location>
        <begin position="99"/>
        <end position="121"/>
    </location>
</feature>
<dbReference type="AlphaFoldDB" id="K7MGN8"/>
<dbReference type="SMR" id="K7MGN8"/>
<protein>
    <recommendedName>
        <fullName evidence="5">Sugar phosphate transporter domain-containing protein</fullName>
    </recommendedName>
</protein>
<dbReference type="EMBL" id="CM000849">
    <property type="protein sequence ID" value="KRH07830.1"/>
    <property type="molecule type" value="Genomic_DNA"/>
</dbReference>
<dbReference type="Proteomes" id="UP000008827">
    <property type="component" value="Chromosome 16"/>
</dbReference>
<evidence type="ECO:0000313" key="2">
    <source>
        <dbReference type="EMBL" id="KRH07830.1"/>
    </source>
</evidence>
<name>K7MGN8_SOYBN</name>
<evidence type="ECO:0000256" key="1">
    <source>
        <dbReference type="SAM" id="Phobius"/>
    </source>
</evidence>
<dbReference type="PaxDb" id="3847-GLYMA16G21725.1"/>
<keyword evidence="1" id="KW-0812">Transmembrane</keyword>
<dbReference type="EnsemblPlants" id="KRH07830">
    <property type="protein sequence ID" value="KRH07830"/>
    <property type="gene ID" value="GLYMA_16G113800"/>
</dbReference>
<evidence type="ECO:0000313" key="4">
    <source>
        <dbReference type="Proteomes" id="UP000008827"/>
    </source>
</evidence>
<sequence>MESRVRSCVGTLSSLPHLRKPPREVGAGPSLVTMKVVGSMANGGNLFWGRQLRPELCSQALKKEIVLLQPCLAAASSSVEGNDSGREAKVAPVGFFKKYPALVTGLFFFTWYFLNVIFNILNKKIYNYFPYS</sequence>
<dbReference type="eggNOG" id="KOG1441">
    <property type="taxonomic scope" value="Eukaryota"/>
</dbReference>
<gene>
    <name evidence="3" type="primary">LOC100799637</name>
    <name evidence="2" type="ORF">GLYMA_16G113800</name>
</gene>
<dbReference type="STRING" id="3847.K7MGN8"/>
<evidence type="ECO:0008006" key="5">
    <source>
        <dbReference type="Google" id="ProtNLM"/>
    </source>
</evidence>
<keyword evidence="1" id="KW-1133">Transmembrane helix</keyword>
<keyword evidence="1" id="KW-0472">Membrane</keyword>
<dbReference type="HOGENOM" id="CLU_1920858_0_0_1"/>
<evidence type="ECO:0000313" key="3">
    <source>
        <dbReference type="EnsemblPlants" id="KRH07830"/>
    </source>
</evidence>